<sequence length="156" mass="17278">MKLFLLRHGKAAQGVENQKDFDRPLNEKGEKQIKKIGKFLQNQGIEKIVSSSALRTKQTTKIVNKALEVEDVTFDKSLYLASSMDIHELINGLVTAKTMLVVGHNYGISELIDYYTGNAVVLSTGCMAIIEFDVTSSAHFSRFAGTLKEIVSPKNI</sequence>
<comment type="caution">
    <text evidence="1">The sequence shown here is derived from an EMBL/GenBank/DDBJ whole genome shotgun (WGS) entry which is preliminary data.</text>
</comment>
<dbReference type="Gene3D" id="3.40.50.1240">
    <property type="entry name" value="Phosphoglycerate mutase-like"/>
    <property type="match status" value="1"/>
</dbReference>
<evidence type="ECO:0000313" key="1">
    <source>
        <dbReference type="EMBL" id="PZE16889.1"/>
    </source>
</evidence>
<dbReference type="InterPro" id="IPR029033">
    <property type="entry name" value="His_PPase_superfam"/>
</dbReference>
<organism evidence="1 2">
    <name type="scientific">Putridiphycobacter roseus</name>
    <dbReference type="NCBI Taxonomy" id="2219161"/>
    <lineage>
        <taxon>Bacteria</taxon>
        <taxon>Pseudomonadati</taxon>
        <taxon>Bacteroidota</taxon>
        <taxon>Flavobacteriia</taxon>
        <taxon>Flavobacteriales</taxon>
        <taxon>Crocinitomicaceae</taxon>
        <taxon>Putridiphycobacter</taxon>
    </lineage>
</organism>
<name>A0A2W1MXL7_9FLAO</name>
<dbReference type="AlphaFoldDB" id="A0A2W1MXL7"/>
<dbReference type="PANTHER" id="PTHR47623">
    <property type="entry name" value="OS09G0287300 PROTEIN"/>
    <property type="match status" value="1"/>
</dbReference>
<evidence type="ECO:0000313" key="2">
    <source>
        <dbReference type="Proteomes" id="UP000249248"/>
    </source>
</evidence>
<proteinExistence type="predicted"/>
<dbReference type="Pfam" id="PF00300">
    <property type="entry name" value="His_Phos_1"/>
    <property type="match status" value="1"/>
</dbReference>
<protein>
    <recommendedName>
        <fullName evidence="3">Phosphohistidine phosphatase</fullName>
    </recommendedName>
</protein>
<dbReference type="Proteomes" id="UP000249248">
    <property type="component" value="Unassembled WGS sequence"/>
</dbReference>
<dbReference type="InterPro" id="IPR013078">
    <property type="entry name" value="His_Pase_superF_clade-1"/>
</dbReference>
<gene>
    <name evidence="1" type="ORF">DNU06_11585</name>
</gene>
<dbReference type="PANTHER" id="PTHR47623:SF1">
    <property type="entry name" value="OS09G0287300 PROTEIN"/>
    <property type="match status" value="1"/>
</dbReference>
<dbReference type="EMBL" id="QKSB01000006">
    <property type="protein sequence ID" value="PZE16889.1"/>
    <property type="molecule type" value="Genomic_DNA"/>
</dbReference>
<dbReference type="SUPFAM" id="SSF53254">
    <property type="entry name" value="Phosphoglycerate mutase-like"/>
    <property type="match status" value="1"/>
</dbReference>
<evidence type="ECO:0008006" key="3">
    <source>
        <dbReference type="Google" id="ProtNLM"/>
    </source>
</evidence>
<dbReference type="OrthoDB" id="9810154at2"/>
<reference evidence="1 2" key="1">
    <citation type="submission" date="2018-06" db="EMBL/GenBank/DDBJ databases">
        <title>The draft genome sequence of Crocinitomix sp. SM1701.</title>
        <authorList>
            <person name="Zhang X."/>
        </authorList>
    </citation>
    <scope>NUCLEOTIDE SEQUENCE [LARGE SCALE GENOMIC DNA]</scope>
    <source>
        <strain evidence="1 2">SM1701</strain>
    </source>
</reference>
<accession>A0A2W1MXL7</accession>
<dbReference type="CDD" id="cd07067">
    <property type="entry name" value="HP_PGM_like"/>
    <property type="match status" value="1"/>
</dbReference>
<dbReference type="RefSeq" id="WP_111063498.1">
    <property type="nucleotide sequence ID" value="NZ_JBHUCU010000007.1"/>
</dbReference>
<keyword evidence="2" id="KW-1185">Reference proteome</keyword>
<dbReference type="SMART" id="SM00855">
    <property type="entry name" value="PGAM"/>
    <property type="match status" value="1"/>
</dbReference>